<name>A0ABW2W107_9ACTN</name>
<proteinExistence type="predicted"/>
<dbReference type="EMBL" id="JBHTEC010000008">
    <property type="protein sequence ID" value="MFD0288584.1"/>
    <property type="molecule type" value="Genomic_DNA"/>
</dbReference>
<gene>
    <name evidence="1" type="ORF">ACFQZP_44695</name>
</gene>
<accession>A0ABW2W107</accession>
<organism evidence="1 2">
    <name type="scientific">Streptomyces lutosisoli</name>
    <dbReference type="NCBI Taxonomy" id="2665721"/>
    <lineage>
        <taxon>Bacteria</taxon>
        <taxon>Bacillati</taxon>
        <taxon>Actinomycetota</taxon>
        <taxon>Actinomycetes</taxon>
        <taxon>Kitasatosporales</taxon>
        <taxon>Streptomycetaceae</taxon>
        <taxon>Streptomyces</taxon>
    </lineage>
</organism>
<protein>
    <submittedName>
        <fullName evidence="1">Uncharacterized protein</fullName>
    </submittedName>
</protein>
<reference evidence="2" key="1">
    <citation type="journal article" date="2019" name="Int. J. Syst. Evol. Microbiol.">
        <title>The Global Catalogue of Microorganisms (GCM) 10K type strain sequencing project: providing services to taxonomists for standard genome sequencing and annotation.</title>
        <authorList>
            <consortium name="The Broad Institute Genomics Platform"/>
            <consortium name="The Broad Institute Genome Sequencing Center for Infectious Disease"/>
            <person name="Wu L."/>
            <person name="Ma J."/>
        </authorList>
    </citation>
    <scope>NUCLEOTIDE SEQUENCE [LARGE SCALE GENOMIC DNA]</scope>
    <source>
        <strain evidence="2">CGMCC 4.7198</strain>
    </source>
</reference>
<evidence type="ECO:0000313" key="1">
    <source>
        <dbReference type="EMBL" id="MFD0288584.1"/>
    </source>
</evidence>
<keyword evidence="2" id="KW-1185">Reference proteome</keyword>
<dbReference type="RefSeq" id="WP_381253220.1">
    <property type="nucleotide sequence ID" value="NZ_JBHTBI010000009.1"/>
</dbReference>
<comment type="caution">
    <text evidence="1">The sequence shown here is derived from an EMBL/GenBank/DDBJ whole genome shotgun (WGS) entry which is preliminary data.</text>
</comment>
<dbReference type="Proteomes" id="UP001596957">
    <property type="component" value="Unassembled WGS sequence"/>
</dbReference>
<sequence length="324" mass="33930">MTRKLLKGTVMQLTGGELCPAIRLMSVEPPVGAVAKGDEFPCEAGLPGHLLWIPFCYDECRASVGEEPCRVGDIDGIQRRGVPAECGRDTEGELFACGARTGVGMVVLADCSGSMLVPVIPVGGRPGEVLTDWQPCRTRPAAAPGRCPPPKMGTSRRVTLPQGPAVGGTLPWAAAEAQRAPGERRGCLGQRALRQRRQLRGGRPCDPPGPHPVRAAKVHLVGAWRGDEYLAAVADDHHGLAAVLRKPVQRLPVCGAPACVQNLAPGRDTCGAALLGDFVPALCRRHVRVGSSLGKAATEALQSSGREGPRLSGVALKTVLDEAS</sequence>
<evidence type="ECO:0000313" key="2">
    <source>
        <dbReference type="Proteomes" id="UP001596957"/>
    </source>
</evidence>